<comment type="caution">
    <text evidence="4">The sequence shown here is derived from an EMBL/GenBank/DDBJ whole genome shotgun (WGS) entry which is preliminary data.</text>
</comment>
<keyword evidence="2" id="KW-0812">Transmembrane</keyword>
<dbReference type="EMBL" id="JAUJEB010000004">
    <property type="protein sequence ID" value="MDN5214124.1"/>
    <property type="molecule type" value="Genomic_DNA"/>
</dbReference>
<feature type="transmembrane region" description="Helical" evidence="2">
    <location>
        <begin position="113"/>
        <end position="132"/>
    </location>
</feature>
<accession>A0ABT8L8N8</accession>
<sequence>MKRFFKSLRILPRWIILLIDLMIIFAGVMLAYALRFNFVIQDILYHDIEQGLLLFLVASAIAILITQSYSGIIRFTTLQDGLRIVYMCTLATLMVLIVNLISLNLGISLIPRSVIIISYFNAITFLFSYRLIVKYIFTYFTNAIKHFSNAAIFGAGEFGLLTKQVINHDQKSNLKVVAFLDDDPRKIGNVINGARVYKASTELPYLIDKYDVKELIITIRDLPLERKNEIVDLCLEHGVKVRIIPKTDDWVKGELDLQQIREVKIEDLLGRESVELDNREVKDQIKGKTVLITGAGGSIGSEMVRQVAACLPDTLVLLDQGETPLYEINREMKDFSAYVKVVPVVADVSEPLRMEKVFASFQPQIVFHAAAYKHVPMMEKNPSEAVLCNVLGTKTLADLAIKYKVDKFVMISTDKAVNPTNVMGATKRIAEIYVQSINMFLNKNQEKCTGFVTTRFGNVLGSNGSVIPLFKKQIEDGGPVTVTDPEMTRYFMTIPEACQLSLEAGIMGKGPQIFIIDMGESIKIVDLAEKMIQLSGKKLGEDIEIVFTGLREGEKLYEELLNNQENTLPTHHPKIMIAKVREEAYEEVKEKTLKLIELAQRGLEYEVVELMKEIVPEYISNNSKFEELDRKTKKYISRKN</sequence>
<dbReference type="PANTHER" id="PTHR43318">
    <property type="entry name" value="UDP-N-ACETYLGLUCOSAMINE 4,6-DEHYDRATASE"/>
    <property type="match status" value="1"/>
</dbReference>
<dbReference type="Pfam" id="PF13727">
    <property type="entry name" value="CoA_binding_3"/>
    <property type="match status" value="1"/>
</dbReference>
<dbReference type="SUPFAM" id="SSF51735">
    <property type="entry name" value="NAD(P)-binding Rossmann-fold domains"/>
    <property type="match status" value="2"/>
</dbReference>
<gene>
    <name evidence="4" type="ORF">QQ020_18755</name>
</gene>
<evidence type="ECO:0000313" key="5">
    <source>
        <dbReference type="Proteomes" id="UP001172083"/>
    </source>
</evidence>
<keyword evidence="2" id="KW-0472">Membrane</keyword>
<reference evidence="4" key="1">
    <citation type="submission" date="2023-06" db="EMBL/GenBank/DDBJ databases">
        <title>Genomic of Agaribacillus aureum.</title>
        <authorList>
            <person name="Wang G."/>
        </authorList>
    </citation>
    <scope>NUCLEOTIDE SEQUENCE</scope>
    <source>
        <strain evidence="4">BMA12</strain>
    </source>
</reference>
<comment type="similarity">
    <text evidence="1">Belongs to the polysaccharide synthase family.</text>
</comment>
<dbReference type="Proteomes" id="UP001172083">
    <property type="component" value="Unassembled WGS sequence"/>
</dbReference>
<evidence type="ECO:0000256" key="2">
    <source>
        <dbReference type="SAM" id="Phobius"/>
    </source>
</evidence>
<dbReference type="Gene3D" id="3.40.50.720">
    <property type="entry name" value="NAD(P)-binding Rossmann-like Domain"/>
    <property type="match status" value="2"/>
</dbReference>
<feature type="transmembrane region" description="Helical" evidence="2">
    <location>
        <begin position="84"/>
        <end position="107"/>
    </location>
</feature>
<feature type="domain" description="Polysaccharide biosynthesis protein CapD-like" evidence="3">
    <location>
        <begin position="290"/>
        <end position="579"/>
    </location>
</feature>
<evidence type="ECO:0000313" key="4">
    <source>
        <dbReference type="EMBL" id="MDN5214124.1"/>
    </source>
</evidence>
<dbReference type="PANTHER" id="PTHR43318:SF1">
    <property type="entry name" value="POLYSACCHARIDE BIOSYNTHESIS PROTEIN EPSC-RELATED"/>
    <property type="match status" value="1"/>
</dbReference>
<dbReference type="InterPro" id="IPR003869">
    <property type="entry name" value="Polysac_CapD-like"/>
</dbReference>
<dbReference type="CDD" id="cd05237">
    <property type="entry name" value="UDP_invert_4-6DH_SDR_e"/>
    <property type="match status" value="1"/>
</dbReference>
<keyword evidence="2" id="KW-1133">Transmembrane helix</keyword>
<feature type="transmembrane region" description="Helical" evidence="2">
    <location>
        <begin position="12"/>
        <end position="32"/>
    </location>
</feature>
<keyword evidence="5" id="KW-1185">Reference proteome</keyword>
<evidence type="ECO:0000259" key="3">
    <source>
        <dbReference type="Pfam" id="PF02719"/>
    </source>
</evidence>
<feature type="transmembrane region" description="Helical" evidence="2">
    <location>
        <begin position="52"/>
        <end position="72"/>
    </location>
</feature>
<dbReference type="InterPro" id="IPR051203">
    <property type="entry name" value="Polysaccharide_Synthase-Rel"/>
</dbReference>
<protein>
    <submittedName>
        <fullName evidence="4">Nucleoside-diphosphate sugar epimerase/dehydratase</fullName>
    </submittedName>
</protein>
<organism evidence="4 5">
    <name type="scientific">Agaribacillus aureus</name>
    <dbReference type="NCBI Taxonomy" id="3051825"/>
    <lineage>
        <taxon>Bacteria</taxon>
        <taxon>Pseudomonadati</taxon>
        <taxon>Bacteroidota</taxon>
        <taxon>Cytophagia</taxon>
        <taxon>Cytophagales</taxon>
        <taxon>Splendidivirgaceae</taxon>
        <taxon>Agaribacillus</taxon>
    </lineage>
</organism>
<dbReference type="RefSeq" id="WP_346759459.1">
    <property type="nucleotide sequence ID" value="NZ_JAUJEB010000004.1"/>
</dbReference>
<dbReference type="Pfam" id="PF02719">
    <property type="entry name" value="Polysacc_synt_2"/>
    <property type="match status" value="1"/>
</dbReference>
<proteinExistence type="inferred from homology"/>
<dbReference type="InterPro" id="IPR036291">
    <property type="entry name" value="NAD(P)-bd_dom_sf"/>
</dbReference>
<evidence type="ECO:0000256" key="1">
    <source>
        <dbReference type="ARBA" id="ARBA00007430"/>
    </source>
</evidence>
<name>A0ABT8L8N8_9BACT</name>